<reference evidence="2 3" key="1">
    <citation type="journal article" date="2015" name="Int. J. Syst. Evol. Microbiol.">
        <title>Carboxylicivirga linearis sp. nov., isolated from a sea cucumber culture pond.</title>
        <authorList>
            <person name="Wang F.Q."/>
            <person name="Zhou Y.X."/>
            <person name="Lin X.Z."/>
            <person name="Chen G.J."/>
            <person name="Du Z.J."/>
        </authorList>
    </citation>
    <scope>NUCLEOTIDE SEQUENCE [LARGE SCALE GENOMIC DNA]</scope>
    <source>
        <strain evidence="2 3">FB218</strain>
    </source>
</reference>
<evidence type="ECO:0000256" key="1">
    <source>
        <dbReference type="SAM" id="Phobius"/>
    </source>
</evidence>
<keyword evidence="1" id="KW-0812">Transmembrane</keyword>
<keyword evidence="3" id="KW-1185">Reference proteome</keyword>
<keyword evidence="1" id="KW-0472">Membrane</keyword>
<dbReference type="RefSeq" id="WP_212212199.1">
    <property type="nucleotide sequence ID" value="NZ_JAGUCO010000001.1"/>
</dbReference>
<feature type="transmembrane region" description="Helical" evidence="1">
    <location>
        <begin position="46"/>
        <end position="67"/>
    </location>
</feature>
<comment type="caution">
    <text evidence="2">The sequence shown here is derived from an EMBL/GenBank/DDBJ whole genome shotgun (WGS) entry which is preliminary data.</text>
</comment>
<accession>A0ABS5JPL9</accession>
<evidence type="ECO:0000313" key="2">
    <source>
        <dbReference type="EMBL" id="MBS2096782.1"/>
    </source>
</evidence>
<protein>
    <submittedName>
        <fullName evidence="2">Uncharacterized protein</fullName>
    </submittedName>
</protein>
<proteinExistence type="predicted"/>
<evidence type="ECO:0000313" key="3">
    <source>
        <dbReference type="Proteomes" id="UP000708576"/>
    </source>
</evidence>
<sequence>MRIFKNKKEFILKYSIPAIGIPTGFITGNVIYIINKEGLVDYFITIEYLIQILFFIVFMGFGFGFLWGNAMWKKFNK</sequence>
<gene>
    <name evidence="2" type="ORF">KEM10_00745</name>
</gene>
<organism evidence="2 3">
    <name type="scientific">Carboxylicivirga linearis</name>
    <dbReference type="NCBI Taxonomy" id="1628157"/>
    <lineage>
        <taxon>Bacteria</taxon>
        <taxon>Pseudomonadati</taxon>
        <taxon>Bacteroidota</taxon>
        <taxon>Bacteroidia</taxon>
        <taxon>Marinilabiliales</taxon>
        <taxon>Marinilabiliaceae</taxon>
        <taxon>Carboxylicivirga</taxon>
    </lineage>
</organism>
<dbReference type="EMBL" id="JAGUCO010000001">
    <property type="protein sequence ID" value="MBS2096782.1"/>
    <property type="molecule type" value="Genomic_DNA"/>
</dbReference>
<name>A0ABS5JPL9_9BACT</name>
<dbReference type="Proteomes" id="UP000708576">
    <property type="component" value="Unassembled WGS sequence"/>
</dbReference>
<feature type="transmembrane region" description="Helical" evidence="1">
    <location>
        <begin position="12"/>
        <end position="34"/>
    </location>
</feature>
<keyword evidence="1" id="KW-1133">Transmembrane helix</keyword>